<keyword evidence="8" id="KW-0902">Two-component regulatory system</keyword>
<feature type="transmembrane region" description="Helical" evidence="9">
    <location>
        <begin position="144"/>
        <end position="162"/>
    </location>
</feature>
<dbReference type="InterPro" id="IPR050482">
    <property type="entry name" value="Sensor_HK_TwoCompSys"/>
</dbReference>
<name>A0A3S3E4W2_9NOCA</name>
<dbReference type="RefSeq" id="WP_127950911.1">
    <property type="nucleotide sequence ID" value="NZ_RKLO01000001.1"/>
</dbReference>
<keyword evidence="9" id="KW-1133">Transmembrane helix</keyword>
<accession>A0A3S3E4W2</accession>
<protein>
    <recommendedName>
        <fullName evidence="2">histidine kinase</fullName>
        <ecNumber evidence="2">2.7.13.3</ecNumber>
    </recommendedName>
</protein>
<dbReference type="Proteomes" id="UP000283479">
    <property type="component" value="Unassembled WGS sequence"/>
</dbReference>
<feature type="domain" description="Signal transduction histidine kinase subgroup 3 dimerisation and phosphoacceptor" evidence="10">
    <location>
        <begin position="187"/>
        <end position="253"/>
    </location>
</feature>
<dbReference type="EMBL" id="RKLO01000001">
    <property type="protein sequence ID" value="RVW05391.1"/>
    <property type="molecule type" value="Genomic_DNA"/>
</dbReference>
<evidence type="ECO:0000256" key="6">
    <source>
        <dbReference type="ARBA" id="ARBA00022777"/>
    </source>
</evidence>
<evidence type="ECO:0000256" key="3">
    <source>
        <dbReference type="ARBA" id="ARBA00022553"/>
    </source>
</evidence>
<keyword evidence="3" id="KW-0597">Phosphoprotein</keyword>
<evidence type="ECO:0000256" key="8">
    <source>
        <dbReference type="ARBA" id="ARBA00023012"/>
    </source>
</evidence>
<keyword evidence="5" id="KW-0547">Nucleotide-binding</keyword>
<evidence type="ECO:0000256" key="5">
    <source>
        <dbReference type="ARBA" id="ARBA00022741"/>
    </source>
</evidence>
<dbReference type="OrthoDB" id="227596at2"/>
<evidence type="ECO:0000256" key="1">
    <source>
        <dbReference type="ARBA" id="ARBA00000085"/>
    </source>
</evidence>
<keyword evidence="6 11" id="KW-0418">Kinase</keyword>
<dbReference type="GO" id="GO:0005524">
    <property type="term" value="F:ATP binding"/>
    <property type="evidence" value="ECO:0007669"/>
    <property type="project" value="UniProtKB-KW"/>
</dbReference>
<comment type="catalytic activity">
    <reaction evidence="1">
        <text>ATP + protein L-histidine = ADP + protein N-phospho-L-histidine.</text>
        <dbReference type="EC" id="2.7.13.3"/>
    </reaction>
</comment>
<evidence type="ECO:0000256" key="2">
    <source>
        <dbReference type="ARBA" id="ARBA00012438"/>
    </source>
</evidence>
<evidence type="ECO:0000259" key="10">
    <source>
        <dbReference type="Pfam" id="PF07730"/>
    </source>
</evidence>
<dbReference type="EC" id="2.7.13.3" evidence="2"/>
<dbReference type="GO" id="GO:0016020">
    <property type="term" value="C:membrane"/>
    <property type="evidence" value="ECO:0007669"/>
    <property type="project" value="InterPro"/>
</dbReference>
<sequence length="394" mass="41719">MSGKELVRGATGRLRGHGVTALVGLVTVILYAVAWPTLHITHQVPSPVQPIVAALAAWPFVLVRANPALGWAISAVSALVIPRVFDLVPASGYTYPWQVVHIIVIMVLLLAVSLTAGPPTVVVAWISTVLLFLADTPGEDGRGWAVGLTAMVVFGLLVRWLVLSRRQLAAEEQTSELERARRAILEEKARIARDLHDVVAHHMSMVVVQAQSAEYRLTSLSDEAKAEFESIGSTAREALNEIRGLLGVLRSDAEAVERAPQPGVSQIEELLDGTRRTGISLSWNVAGDPTSLSELSGLTVYRILQESLANAARHRPGAHVTVELDYGTSVASLVVVNGPALIAVDAPSRPESSGGSGIGGMRERAAAVGGTVETRALDDGGFEVRASVPVVPLA</sequence>
<feature type="transmembrane region" description="Helical" evidence="9">
    <location>
        <begin position="21"/>
        <end position="38"/>
    </location>
</feature>
<dbReference type="AlphaFoldDB" id="A0A3S3E4W2"/>
<dbReference type="InterPro" id="IPR011712">
    <property type="entry name" value="Sig_transdc_His_kin_sub3_dim/P"/>
</dbReference>
<proteinExistence type="predicted"/>
<evidence type="ECO:0000256" key="7">
    <source>
        <dbReference type="ARBA" id="ARBA00022840"/>
    </source>
</evidence>
<evidence type="ECO:0000256" key="4">
    <source>
        <dbReference type="ARBA" id="ARBA00022679"/>
    </source>
</evidence>
<dbReference type="Gene3D" id="3.30.565.10">
    <property type="entry name" value="Histidine kinase-like ATPase, C-terminal domain"/>
    <property type="match status" value="1"/>
</dbReference>
<dbReference type="CDD" id="cd16917">
    <property type="entry name" value="HATPase_UhpB-NarQ-NarX-like"/>
    <property type="match status" value="1"/>
</dbReference>
<keyword evidence="7" id="KW-0067">ATP-binding</keyword>
<gene>
    <name evidence="11" type="ORF">EGT50_01960</name>
</gene>
<evidence type="ECO:0000256" key="9">
    <source>
        <dbReference type="SAM" id="Phobius"/>
    </source>
</evidence>
<keyword evidence="12" id="KW-1185">Reference proteome</keyword>
<dbReference type="GO" id="GO:0000155">
    <property type="term" value="F:phosphorelay sensor kinase activity"/>
    <property type="evidence" value="ECO:0007669"/>
    <property type="project" value="InterPro"/>
</dbReference>
<feature type="transmembrane region" description="Helical" evidence="9">
    <location>
        <begin position="99"/>
        <end position="132"/>
    </location>
</feature>
<evidence type="ECO:0000313" key="12">
    <source>
        <dbReference type="Proteomes" id="UP000283479"/>
    </source>
</evidence>
<dbReference type="PANTHER" id="PTHR24421">
    <property type="entry name" value="NITRATE/NITRITE SENSOR PROTEIN NARX-RELATED"/>
    <property type="match status" value="1"/>
</dbReference>
<comment type="caution">
    <text evidence="11">The sequence shown here is derived from an EMBL/GenBank/DDBJ whole genome shotgun (WGS) entry which is preliminary data.</text>
</comment>
<dbReference type="InterPro" id="IPR036890">
    <property type="entry name" value="HATPase_C_sf"/>
</dbReference>
<keyword evidence="9" id="KW-0812">Transmembrane</keyword>
<dbReference type="GO" id="GO:0046983">
    <property type="term" value="F:protein dimerization activity"/>
    <property type="evidence" value="ECO:0007669"/>
    <property type="project" value="InterPro"/>
</dbReference>
<organism evidence="11 12">
    <name type="scientific">Rhodococcus xishaensis</name>
    <dbReference type="NCBI Taxonomy" id="2487364"/>
    <lineage>
        <taxon>Bacteria</taxon>
        <taxon>Bacillati</taxon>
        <taxon>Actinomycetota</taxon>
        <taxon>Actinomycetes</taxon>
        <taxon>Mycobacteriales</taxon>
        <taxon>Nocardiaceae</taxon>
        <taxon>Rhodococcus</taxon>
    </lineage>
</organism>
<keyword evidence="9" id="KW-0472">Membrane</keyword>
<reference evidence="11 12" key="1">
    <citation type="submission" date="2018-11" db="EMBL/GenBank/DDBJ databases">
        <title>Rhodococcus spongicola sp. nov. and Rhodococcus xishaensis sp. nov. from marine sponges.</title>
        <authorList>
            <person name="Li L."/>
            <person name="Lin H.W."/>
        </authorList>
    </citation>
    <scope>NUCLEOTIDE SEQUENCE [LARGE SCALE GENOMIC DNA]</scope>
    <source>
        <strain evidence="11 12">LHW51113</strain>
    </source>
</reference>
<dbReference type="SUPFAM" id="SSF55874">
    <property type="entry name" value="ATPase domain of HSP90 chaperone/DNA topoisomerase II/histidine kinase"/>
    <property type="match status" value="1"/>
</dbReference>
<keyword evidence="4" id="KW-0808">Transferase</keyword>
<dbReference type="Gene3D" id="1.20.5.1930">
    <property type="match status" value="1"/>
</dbReference>
<evidence type="ECO:0000313" key="11">
    <source>
        <dbReference type="EMBL" id="RVW05391.1"/>
    </source>
</evidence>
<dbReference type="Pfam" id="PF07730">
    <property type="entry name" value="HisKA_3"/>
    <property type="match status" value="1"/>
</dbReference>
<dbReference type="PANTHER" id="PTHR24421:SF10">
    <property type="entry name" value="NITRATE_NITRITE SENSOR PROTEIN NARQ"/>
    <property type="match status" value="1"/>
</dbReference>